<evidence type="ECO:0008006" key="3">
    <source>
        <dbReference type="Google" id="ProtNLM"/>
    </source>
</evidence>
<protein>
    <recommendedName>
        <fullName evidence="3">SprT-like family protein</fullName>
    </recommendedName>
</protein>
<accession>A0A8J3TCN7</accession>
<dbReference type="EMBL" id="BOON01000035">
    <property type="protein sequence ID" value="GII24293.1"/>
    <property type="molecule type" value="Genomic_DNA"/>
</dbReference>
<dbReference type="AlphaFoldDB" id="A0A8J3TCN7"/>
<name>A0A8J3TCN7_9ACTN</name>
<evidence type="ECO:0000313" key="1">
    <source>
        <dbReference type="EMBL" id="GII24293.1"/>
    </source>
</evidence>
<gene>
    <name evidence="1" type="ORF">Pme01_38900</name>
</gene>
<proteinExistence type="predicted"/>
<dbReference type="RefSeq" id="WP_168116610.1">
    <property type="nucleotide sequence ID" value="NZ_BOON01000035.1"/>
</dbReference>
<reference evidence="1" key="1">
    <citation type="submission" date="2021-01" db="EMBL/GenBank/DDBJ databases">
        <title>Whole genome shotgun sequence of Planosporangium mesophilum NBRC 109066.</title>
        <authorList>
            <person name="Komaki H."/>
            <person name="Tamura T."/>
        </authorList>
    </citation>
    <scope>NUCLEOTIDE SEQUENCE</scope>
    <source>
        <strain evidence="1">NBRC 109066</strain>
    </source>
</reference>
<keyword evidence="2" id="KW-1185">Reference proteome</keyword>
<dbReference type="Proteomes" id="UP000599074">
    <property type="component" value="Unassembled WGS sequence"/>
</dbReference>
<evidence type="ECO:0000313" key="2">
    <source>
        <dbReference type="Proteomes" id="UP000599074"/>
    </source>
</evidence>
<sequence length="232" mass="25150">MTTTTDVTRTCQSPSQDFTTARLLAALEQCWAAIRTRHPEVPAAVLVVASGSPARASQNLKWGHFATSRWQHGDNRLPEVLVSGEGLSRTPAEILTTLLHEAAHGLADARGIEDTSRQGRWHNKHFAAHAQELGLTPSKDAKLGWSPCTLRQETAQHYTGELDQLTTALGAYRHAEVIATKTRTNNNNGVSAECACARKIRVSRAVYEAGPILCGLCETRFAADTDDEGDPA</sequence>
<organism evidence="1 2">
    <name type="scientific">Planosporangium mesophilum</name>
    <dbReference type="NCBI Taxonomy" id="689768"/>
    <lineage>
        <taxon>Bacteria</taxon>
        <taxon>Bacillati</taxon>
        <taxon>Actinomycetota</taxon>
        <taxon>Actinomycetes</taxon>
        <taxon>Micromonosporales</taxon>
        <taxon>Micromonosporaceae</taxon>
        <taxon>Planosporangium</taxon>
    </lineage>
</organism>
<comment type="caution">
    <text evidence="1">The sequence shown here is derived from an EMBL/GenBank/DDBJ whole genome shotgun (WGS) entry which is preliminary data.</text>
</comment>